<feature type="domain" description="Nuclear receptor" evidence="12">
    <location>
        <begin position="27"/>
        <end position="105"/>
    </location>
</feature>
<evidence type="ECO:0000256" key="3">
    <source>
        <dbReference type="ARBA" id="ARBA00022723"/>
    </source>
</evidence>
<dbReference type="Proteomes" id="UP001152747">
    <property type="component" value="Unassembled WGS sequence"/>
</dbReference>
<evidence type="ECO:0000313" key="14">
    <source>
        <dbReference type="EMBL" id="CAI5448768.1"/>
    </source>
</evidence>
<dbReference type="SMART" id="SM00399">
    <property type="entry name" value="ZnF_C4"/>
    <property type="match status" value="1"/>
</dbReference>
<gene>
    <name evidence="14" type="ORF">CAMP_LOCUS11405</name>
</gene>
<keyword evidence="7 11" id="KW-0238">DNA-binding</keyword>
<feature type="domain" description="NR LBD" evidence="13">
    <location>
        <begin position="171"/>
        <end position="419"/>
    </location>
</feature>
<dbReference type="Gene3D" id="1.10.565.10">
    <property type="entry name" value="Retinoid X Receptor"/>
    <property type="match status" value="1"/>
</dbReference>
<keyword evidence="5 11" id="KW-0862">Zinc</keyword>
<comment type="subcellular location">
    <subcellularLocation>
        <location evidence="1 11">Nucleus</location>
    </subcellularLocation>
</comment>
<sequence length="423" mass="48033">MTFSEAMDEIDFDQNEACTSQTKEESGPCCLVCGRVANTGHHYGVTACLGCKTFFRRVVLQPNPPKCKNKNECAMEKNVNAKRLCRSCRYMKCKQVGMTEEALHPCRDVIGRRHPRHSVDSSPISSPPSLPPQLSINSRIALFCEHDYDVLQNICEMDTSIRTRTAHILGKPETSNDNEIHFYSPTCDYTNVSVNSGIGPSLKVDIILLKEWVEGVPCYLELSERYRNFLMRRFCLRYTVIEHGLFTAQMPPHKHIWFLSDRTFLVSDLVNIPDEIRKLLTPNLIMEQKLLAPFVAMLIQEVADPLRHLKPSSLEVAAVKTLMLMKPTCLFEVNGDDVATKEDGELVQKVRNKIISGLHAHYIKQGMNNEELAVRLGELLMLTGGVEICADRALEEMHLLRIFNLSSFDQYSSNVIFGFSREF</sequence>
<keyword evidence="15" id="KW-1185">Reference proteome</keyword>
<reference evidence="14" key="1">
    <citation type="submission" date="2022-11" db="EMBL/GenBank/DDBJ databases">
        <authorList>
            <person name="Kikuchi T."/>
        </authorList>
    </citation>
    <scope>NUCLEOTIDE SEQUENCE</scope>
    <source>
        <strain evidence="14">PS1010</strain>
    </source>
</reference>
<proteinExistence type="inferred from homology"/>
<dbReference type="InterPro" id="IPR035500">
    <property type="entry name" value="NHR-like_dom_sf"/>
</dbReference>
<evidence type="ECO:0000313" key="15">
    <source>
        <dbReference type="Proteomes" id="UP001152747"/>
    </source>
</evidence>
<keyword evidence="4 11" id="KW-0863">Zinc-finger</keyword>
<dbReference type="InterPro" id="IPR049636">
    <property type="entry name" value="HNF4-like_DBD"/>
</dbReference>
<keyword evidence="8 11" id="KW-0804">Transcription</keyword>
<dbReference type="GO" id="GO:0008270">
    <property type="term" value="F:zinc ion binding"/>
    <property type="evidence" value="ECO:0007669"/>
    <property type="project" value="UniProtKB-KW"/>
</dbReference>
<keyword evidence="9 11" id="KW-0675">Receptor</keyword>
<protein>
    <submittedName>
        <fullName evidence="14">Uncharacterized protein</fullName>
    </submittedName>
</protein>
<comment type="caution">
    <text evidence="14">The sequence shown here is derived from an EMBL/GenBank/DDBJ whole genome shotgun (WGS) entry which is preliminary data.</text>
</comment>
<dbReference type="OrthoDB" id="5783820at2759"/>
<dbReference type="CDD" id="cd06960">
    <property type="entry name" value="NR_DBD_HNF4A"/>
    <property type="match status" value="1"/>
</dbReference>
<dbReference type="PANTHER" id="PTHR46587:SF6">
    <property type="entry name" value="NUCLEAR HORMONE RECEPTOR FAMILY"/>
    <property type="match status" value="1"/>
</dbReference>
<dbReference type="SMART" id="SM00430">
    <property type="entry name" value="HOLI"/>
    <property type="match status" value="1"/>
</dbReference>
<keyword evidence="3 11" id="KW-0479">Metal-binding</keyword>
<evidence type="ECO:0000259" key="12">
    <source>
        <dbReference type="PROSITE" id="PS51030"/>
    </source>
</evidence>
<dbReference type="PANTHER" id="PTHR46587">
    <property type="entry name" value="NUCLEAR HORMONE RECEPTOR FAMILY"/>
    <property type="match status" value="1"/>
</dbReference>
<dbReference type="InterPro" id="IPR001628">
    <property type="entry name" value="Znf_hrmn_rcpt"/>
</dbReference>
<evidence type="ECO:0000256" key="1">
    <source>
        <dbReference type="ARBA" id="ARBA00004123"/>
    </source>
</evidence>
<dbReference type="PROSITE" id="PS51030">
    <property type="entry name" value="NUCLEAR_REC_DBD_2"/>
    <property type="match status" value="1"/>
</dbReference>
<dbReference type="SUPFAM" id="SSF57716">
    <property type="entry name" value="Glucocorticoid receptor-like (DNA-binding domain)"/>
    <property type="match status" value="1"/>
</dbReference>
<comment type="similarity">
    <text evidence="2 11">Belongs to the nuclear hormone receptor family.</text>
</comment>
<accession>A0A9P1ISW3</accession>
<dbReference type="PRINTS" id="PR00047">
    <property type="entry name" value="STROIDFINGER"/>
</dbReference>
<dbReference type="EMBL" id="CANHGI010000004">
    <property type="protein sequence ID" value="CAI5448768.1"/>
    <property type="molecule type" value="Genomic_DNA"/>
</dbReference>
<dbReference type="InterPro" id="IPR013088">
    <property type="entry name" value="Znf_NHR/GATA"/>
</dbReference>
<evidence type="ECO:0000259" key="13">
    <source>
        <dbReference type="PROSITE" id="PS51843"/>
    </source>
</evidence>
<dbReference type="Pfam" id="PF00105">
    <property type="entry name" value="zf-C4"/>
    <property type="match status" value="1"/>
</dbReference>
<evidence type="ECO:0000256" key="2">
    <source>
        <dbReference type="ARBA" id="ARBA00005993"/>
    </source>
</evidence>
<dbReference type="PROSITE" id="PS51843">
    <property type="entry name" value="NR_LBD"/>
    <property type="match status" value="1"/>
</dbReference>
<dbReference type="SUPFAM" id="SSF48508">
    <property type="entry name" value="Nuclear receptor ligand-binding domain"/>
    <property type="match status" value="1"/>
</dbReference>
<dbReference type="PROSITE" id="PS00031">
    <property type="entry name" value="NUCLEAR_REC_DBD_1"/>
    <property type="match status" value="1"/>
</dbReference>
<evidence type="ECO:0000256" key="6">
    <source>
        <dbReference type="ARBA" id="ARBA00023015"/>
    </source>
</evidence>
<dbReference type="AlphaFoldDB" id="A0A9P1ISW3"/>
<evidence type="ECO:0000256" key="4">
    <source>
        <dbReference type="ARBA" id="ARBA00022771"/>
    </source>
</evidence>
<evidence type="ECO:0000256" key="8">
    <source>
        <dbReference type="ARBA" id="ARBA00023163"/>
    </source>
</evidence>
<name>A0A9P1ISW3_9PELO</name>
<keyword evidence="10 11" id="KW-0539">Nucleus</keyword>
<dbReference type="GO" id="GO:0000978">
    <property type="term" value="F:RNA polymerase II cis-regulatory region sequence-specific DNA binding"/>
    <property type="evidence" value="ECO:0007669"/>
    <property type="project" value="InterPro"/>
</dbReference>
<dbReference type="Gene3D" id="3.30.50.10">
    <property type="entry name" value="Erythroid Transcription Factor GATA-1, subunit A"/>
    <property type="match status" value="1"/>
</dbReference>
<evidence type="ECO:0000256" key="7">
    <source>
        <dbReference type="ARBA" id="ARBA00023125"/>
    </source>
</evidence>
<dbReference type="GO" id="GO:0003700">
    <property type="term" value="F:DNA-binding transcription factor activity"/>
    <property type="evidence" value="ECO:0007669"/>
    <property type="project" value="InterPro"/>
</dbReference>
<evidence type="ECO:0000256" key="5">
    <source>
        <dbReference type="ARBA" id="ARBA00022833"/>
    </source>
</evidence>
<keyword evidence="6 11" id="KW-0805">Transcription regulation</keyword>
<dbReference type="Pfam" id="PF00104">
    <property type="entry name" value="Hormone_recep"/>
    <property type="match status" value="1"/>
</dbReference>
<evidence type="ECO:0000256" key="9">
    <source>
        <dbReference type="ARBA" id="ARBA00023170"/>
    </source>
</evidence>
<evidence type="ECO:0000256" key="10">
    <source>
        <dbReference type="ARBA" id="ARBA00023242"/>
    </source>
</evidence>
<evidence type="ECO:0000256" key="11">
    <source>
        <dbReference type="RuleBase" id="RU004334"/>
    </source>
</evidence>
<dbReference type="InterPro" id="IPR000536">
    <property type="entry name" value="Nucl_hrmn_rcpt_lig-bd"/>
</dbReference>
<organism evidence="14 15">
    <name type="scientific">Caenorhabditis angaria</name>
    <dbReference type="NCBI Taxonomy" id="860376"/>
    <lineage>
        <taxon>Eukaryota</taxon>
        <taxon>Metazoa</taxon>
        <taxon>Ecdysozoa</taxon>
        <taxon>Nematoda</taxon>
        <taxon>Chromadorea</taxon>
        <taxon>Rhabditida</taxon>
        <taxon>Rhabditina</taxon>
        <taxon>Rhabditomorpha</taxon>
        <taxon>Rhabditoidea</taxon>
        <taxon>Rhabditidae</taxon>
        <taxon>Peloderinae</taxon>
        <taxon>Caenorhabditis</taxon>
    </lineage>
</organism>
<dbReference type="GO" id="GO:0005634">
    <property type="term" value="C:nucleus"/>
    <property type="evidence" value="ECO:0007669"/>
    <property type="project" value="UniProtKB-SubCell"/>
</dbReference>